<dbReference type="RefSeq" id="WP_109280136.1">
    <property type="nucleotide sequence ID" value="NZ_JBFAUK010000023.1"/>
</dbReference>
<gene>
    <name evidence="1" type="primary">botA</name>
    <name evidence="1" type="ORF">AB0L16_25375</name>
</gene>
<protein>
    <submittedName>
        <fullName evidence="1">Bottromycin family RiPP peptide</fullName>
    </submittedName>
</protein>
<proteinExistence type="predicted"/>
<sequence length="50" mass="5560">MGPLVVFDCMTADFLNDDPNNAELSELELKELESWGLWSDDSEAAKDARA</sequence>
<name>A0ABV3K3J5_STRON</name>
<organism evidence="1 2">
    <name type="scientific">Streptomyces orinoci</name>
    <name type="common">Streptoverticillium orinoci</name>
    <dbReference type="NCBI Taxonomy" id="67339"/>
    <lineage>
        <taxon>Bacteria</taxon>
        <taxon>Bacillati</taxon>
        <taxon>Actinomycetota</taxon>
        <taxon>Actinomycetes</taxon>
        <taxon>Kitasatosporales</taxon>
        <taxon>Streptomycetaceae</taxon>
        <taxon>Streptomyces</taxon>
    </lineage>
</organism>
<evidence type="ECO:0000313" key="2">
    <source>
        <dbReference type="Proteomes" id="UP001552594"/>
    </source>
</evidence>
<accession>A0ABV3K3J5</accession>
<evidence type="ECO:0000313" key="1">
    <source>
        <dbReference type="EMBL" id="MEV5509728.1"/>
    </source>
</evidence>
<reference evidence="1 2" key="1">
    <citation type="submission" date="2024-06" db="EMBL/GenBank/DDBJ databases">
        <title>The Natural Products Discovery Center: Release of the First 8490 Sequenced Strains for Exploring Actinobacteria Biosynthetic Diversity.</title>
        <authorList>
            <person name="Kalkreuter E."/>
            <person name="Kautsar S.A."/>
            <person name="Yang D."/>
            <person name="Bader C.D."/>
            <person name="Teijaro C.N."/>
            <person name="Fluegel L."/>
            <person name="Davis C.M."/>
            <person name="Simpson J.R."/>
            <person name="Lauterbach L."/>
            <person name="Steele A.D."/>
            <person name="Gui C."/>
            <person name="Meng S."/>
            <person name="Li G."/>
            <person name="Viehrig K."/>
            <person name="Ye F."/>
            <person name="Su P."/>
            <person name="Kiefer A.F."/>
            <person name="Nichols A."/>
            <person name="Cepeda A.J."/>
            <person name="Yan W."/>
            <person name="Fan B."/>
            <person name="Jiang Y."/>
            <person name="Adhikari A."/>
            <person name="Zheng C.-J."/>
            <person name="Schuster L."/>
            <person name="Cowan T.M."/>
            <person name="Smanski M.J."/>
            <person name="Chevrette M.G."/>
            <person name="De Carvalho L.P.S."/>
            <person name="Shen B."/>
        </authorList>
    </citation>
    <scope>NUCLEOTIDE SEQUENCE [LARGE SCALE GENOMIC DNA]</scope>
    <source>
        <strain evidence="1 2">NPDC052347</strain>
    </source>
</reference>
<dbReference type="NCBIfam" id="NF033414">
    <property type="entry name" value="bottro_RiPP"/>
    <property type="match status" value="1"/>
</dbReference>
<dbReference type="EMBL" id="JBFAUK010000023">
    <property type="protein sequence ID" value="MEV5509728.1"/>
    <property type="molecule type" value="Genomic_DNA"/>
</dbReference>
<keyword evidence="2" id="KW-1185">Reference proteome</keyword>
<comment type="caution">
    <text evidence="1">The sequence shown here is derived from an EMBL/GenBank/DDBJ whole genome shotgun (WGS) entry which is preliminary data.</text>
</comment>
<dbReference type="Proteomes" id="UP001552594">
    <property type="component" value="Unassembled WGS sequence"/>
</dbReference>